<gene>
    <name evidence="4" type="ORF">E4656_19145</name>
</gene>
<dbReference type="SMART" id="SM00382">
    <property type="entry name" value="AAA"/>
    <property type="match status" value="2"/>
</dbReference>
<dbReference type="GO" id="GO:0016887">
    <property type="term" value="F:ATP hydrolysis activity"/>
    <property type="evidence" value="ECO:0007669"/>
    <property type="project" value="InterPro"/>
</dbReference>
<dbReference type="InterPro" id="IPR003439">
    <property type="entry name" value="ABC_transporter-like_ATP-bd"/>
</dbReference>
<accession>A0A4Z0W655</accession>
<dbReference type="Gene3D" id="3.40.50.300">
    <property type="entry name" value="P-loop containing nucleotide triphosphate hydrolases"/>
    <property type="match status" value="2"/>
</dbReference>
<keyword evidence="1" id="KW-0547">Nucleotide-binding</keyword>
<keyword evidence="2 4" id="KW-0067">ATP-binding</keyword>
<organism evidence="4 5">
    <name type="scientific">Natronospirillum operosum</name>
    <dbReference type="NCBI Taxonomy" id="2759953"/>
    <lineage>
        <taxon>Bacteria</taxon>
        <taxon>Pseudomonadati</taxon>
        <taxon>Pseudomonadota</taxon>
        <taxon>Gammaproteobacteria</taxon>
        <taxon>Oceanospirillales</taxon>
        <taxon>Natronospirillaceae</taxon>
        <taxon>Natronospirillum</taxon>
    </lineage>
</organism>
<comment type="caution">
    <text evidence="4">The sequence shown here is derived from an EMBL/GenBank/DDBJ whole genome shotgun (WGS) entry which is preliminary data.</text>
</comment>
<dbReference type="EMBL" id="SRMF01000015">
    <property type="protein sequence ID" value="TGG90244.1"/>
    <property type="molecule type" value="Genomic_DNA"/>
</dbReference>
<dbReference type="OrthoDB" id="9805029at2"/>
<dbReference type="PANTHER" id="PTHR43514">
    <property type="entry name" value="ABC TRANSPORTER I FAMILY MEMBER 10"/>
    <property type="match status" value="1"/>
</dbReference>
<sequence length="490" mass="54042">MSQTDTTIRLTQLQAGPLAIADWTLTAGEHWTVLGGVGSGKSLLSRLLCGERAPDAGQLEGLPERVIWLSLEQQQDLYERELYRDETDLTDIPDQGTPVRALLAEIDADPTAIDATAELLGLTSLLDRGYRLLSSGEGRRVMLGRALLARPDLLLLEEPFEGLDTQSHGDLTAALGELAATGWRLLLLVGQRQDIPPWATHIALLDHCRLALTGPADSVRVHPDWQATTDLIQAPAPELPPRQSEFQLPHWPADEPLVRLVKGRVAYGDTLQFEDFDWALYPGQHTQIAGPNGCGKSTLLKLVNGDHPQCYVNDLTVFGYRRGRGESIWDIKKHLGYVSTDLQRDYRVSGNVVTAVVSGLTDSIGLYQATGQQELDLALQWLDCVGLADKARHSLRSLSSGEQRLVLIARALIKQPPLLILDEPTLGLDDLNRFRVLAVVERLLRDGPTTLLFVSHRQDEQLALVRQRLVFEPASSGWHIRPQTMTGGEA</sequence>
<dbReference type="GO" id="GO:0005524">
    <property type="term" value="F:ATP binding"/>
    <property type="evidence" value="ECO:0007669"/>
    <property type="project" value="UniProtKB-KW"/>
</dbReference>
<dbReference type="InterPro" id="IPR027417">
    <property type="entry name" value="P-loop_NTPase"/>
</dbReference>
<dbReference type="InterPro" id="IPR017871">
    <property type="entry name" value="ABC_transporter-like_CS"/>
</dbReference>
<evidence type="ECO:0000259" key="3">
    <source>
        <dbReference type="PROSITE" id="PS50893"/>
    </source>
</evidence>
<dbReference type="PROSITE" id="PS00211">
    <property type="entry name" value="ABC_TRANSPORTER_1"/>
    <property type="match status" value="1"/>
</dbReference>
<feature type="domain" description="ABC transporter" evidence="3">
    <location>
        <begin position="2"/>
        <end position="232"/>
    </location>
</feature>
<dbReference type="InterPro" id="IPR050334">
    <property type="entry name" value="Molybdenum_import_ModC"/>
</dbReference>
<protein>
    <submittedName>
        <fullName evidence="4">ATP-binding cassette domain-containing protein</fullName>
    </submittedName>
</protein>
<dbReference type="PROSITE" id="PS50893">
    <property type="entry name" value="ABC_TRANSPORTER_2"/>
    <property type="match status" value="2"/>
</dbReference>
<evidence type="ECO:0000256" key="2">
    <source>
        <dbReference type="ARBA" id="ARBA00022840"/>
    </source>
</evidence>
<name>A0A4Z0W655_9GAMM</name>
<evidence type="ECO:0000313" key="5">
    <source>
        <dbReference type="Proteomes" id="UP000297475"/>
    </source>
</evidence>
<feature type="domain" description="ABC transporter" evidence="3">
    <location>
        <begin position="258"/>
        <end position="490"/>
    </location>
</feature>
<evidence type="ECO:0000313" key="4">
    <source>
        <dbReference type="EMBL" id="TGG90244.1"/>
    </source>
</evidence>
<evidence type="ECO:0000256" key="1">
    <source>
        <dbReference type="ARBA" id="ARBA00022741"/>
    </source>
</evidence>
<dbReference type="SUPFAM" id="SSF52540">
    <property type="entry name" value="P-loop containing nucleoside triphosphate hydrolases"/>
    <property type="match status" value="2"/>
</dbReference>
<dbReference type="RefSeq" id="WP_135484937.1">
    <property type="nucleotide sequence ID" value="NZ_SRMF01000015.1"/>
</dbReference>
<dbReference type="PANTHER" id="PTHR43514:SF4">
    <property type="entry name" value="ABC TRANSPORTER I FAMILY MEMBER 10"/>
    <property type="match status" value="1"/>
</dbReference>
<dbReference type="AlphaFoldDB" id="A0A4Z0W655"/>
<reference evidence="4 5" key="1">
    <citation type="submission" date="2019-04" db="EMBL/GenBank/DDBJ databases">
        <title>Natronospirillum operosus gen. nov., sp. nov., a haloalkaliphilic satellite isolated from decaying biomass of laboratory culture of cyanobacterium Geitlerinema sp. and proposal of Natronospirillaceae fam. nov. and Saccharospirillaceae fam. nov.</title>
        <authorList>
            <person name="Kevbrin V."/>
            <person name="Boltyanskaya Y."/>
            <person name="Koziaeva V."/>
            <person name="Grouzdev D.S."/>
            <person name="Park M."/>
            <person name="Cho J."/>
        </authorList>
    </citation>
    <scope>NUCLEOTIDE SEQUENCE [LARGE SCALE GENOMIC DNA]</scope>
    <source>
        <strain evidence="4 5">G-116</strain>
    </source>
</reference>
<keyword evidence="5" id="KW-1185">Reference proteome</keyword>
<proteinExistence type="predicted"/>
<dbReference type="Proteomes" id="UP000297475">
    <property type="component" value="Unassembled WGS sequence"/>
</dbReference>
<dbReference type="Pfam" id="PF00005">
    <property type="entry name" value="ABC_tran"/>
    <property type="match status" value="2"/>
</dbReference>
<dbReference type="InterPro" id="IPR003593">
    <property type="entry name" value="AAA+_ATPase"/>
</dbReference>